<name>E8Q6Q6_BLOVB</name>
<feature type="binding site" evidence="9">
    <location>
        <position position="217"/>
    </location>
    <ligand>
        <name>Mg(2+)</name>
        <dbReference type="ChEBI" id="CHEBI:18420"/>
        <label>2</label>
    </ligand>
</feature>
<evidence type="ECO:0000256" key="1">
    <source>
        <dbReference type="ARBA" id="ARBA00001625"/>
    </source>
</evidence>
<feature type="binding site" evidence="9">
    <location>
        <position position="217"/>
    </location>
    <ligand>
        <name>substrate</name>
    </ligand>
</feature>
<evidence type="ECO:0000256" key="6">
    <source>
        <dbReference type="ARBA" id="ARBA00022801"/>
    </source>
</evidence>
<dbReference type="HAMAP" id="MF_02095">
    <property type="entry name" value="CysQ"/>
    <property type="match status" value="1"/>
</dbReference>
<dbReference type="GO" id="GO:0005886">
    <property type="term" value="C:plasma membrane"/>
    <property type="evidence" value="ECO:0007669"/>
    <property type="project" value="UniProtKB-SubCell"/>
</dbReference>
<dbReference type="EMBL" id="CP002189">
    <property type="protein sequence ID" value="ADV33497.1"/>
    <property type="molecule type" value="Genomic_DNA"/>
</dbReference>
<feature type="binding site" evidence="9">
    <location>
        <begin position="87"/>
        <end position="90"/>
    </location>
    <ligand>
        <name>substrate</name>
    </ligand>
</feature>
<evidence type="ECO:0000256" key="3">
    <source>
        <dbReference type="ARBA" id="ARBA00022475"/>
    </source>
</evidence>
<dbReference type="InterPro" id="IPR020550">
    <property type="entry name" value="Inositol_monophosphatase_CS"/>
</dbReference>
<dbReference type="KEGG" id="bva:BVAF_088"/>
<dbReference type="Proteomes" id="UP000007464">
    <property type="component" value="Chromosome"/>
</dbReference>
<feature type="binding site" evidence="10">
    <location>
        <position position="87"/>
    </location>
    <ligand>
        <name>Mg(2+)</name>
        <dbReference type="ChEBI" id="CHEBI:18420"/>
        <label>1</label>
        <note>catalytic</note>
    </ligand>
</feature>
<evidence type="ECO:0000256" key="4">
    <source>
        <dbReference type="ARBA" id="ARBA00022519"/>
    </source>
</evidence>
<dbReference type="AlphaFoldDB" id="E8Q6Q6"/>
<dbReference type="EC" id="3.1.3.7" evidence="9"/>
<organism evidence="11 12">
    <name type="scientific">Blochmanniella vafra (strain BVAF)</name>
    <dbReference type="NCBI Taxonomy" id="859654"/>
    <lineage>
        <taxon>Bacteria</taxon>
        <taxon>Pseudomonadati</taxon>
        <taxon>Pseudomonadota</taxon>
        <taxon>Gammaproteobacteria</taxon>
        <taxon>Enterobacterales</taxon>
        <taxon>Enterobacteriaceae</taxon>
        <taxon>ant endosymbionts</taxon>
        <taxon>Candidatus Blochmanniella</taxon>
    </lineage>
</organism>
<evidence type="ECO:0000313" key="11">
    <source>
        <dbReference type="EMBL" id="ADV33497.1"/>
    </source>
</evidence>
<dbReference type="HOGENOM" id="CLU_044118_3_0_6"/>
<dbReference type="STRING" id="859654.BVAF_088"/>
<dbReference type="InterPro" id="IPR000760">
    <property type="entry name" value="Inositol_monophosphatase-like"/>
</dbReference>
<sequence length="260" mass="29976">MIDQISYIARIAGSEIMKVYSITDRMKINVRKKIDQSFVTNADLFSNQIIVSFLQKLTPNIPIISEENLPEWEECKKWNCFWLVDPLDGTKEFLSRNGEFTVNIAFVEYGEPVMGVVYVPVYNILYAASNNRAWKVNSIGQLKLLNVISNKLKIYKNPIIVMSRSKITDYQQKLLDNYVININNYKIINIGSSFKFCLIAEGIAQFYPRFSYTKIWDTAAGHAVAKSAGAFINDWNGYPLNYKYINEYFLNPGFQVSLYL</sequence>
<dbReference type="NCBIfam" id="TIGR01331">
    <property type="entry name" value="bisphos_cysQ"/>
    <property type="match status" value="1"/>
</dbReference>
<dbReference type="Pfam" id="PF00459">
    <property type="entry name" value="Inositol_P"/>
    <property type="match status" value="1"/>
</dbReference>
<feature type="binding site" evidence="9">
    <location>
        <position position="66"/>
    </location>
    <ligand>
        <name>Mg(2+)</name>
        <dbReference type="ChEBI" id="CHEBI:18420"/>
        <label>1</label>
    </ligand>
</feature>
<feature type="binding site" evidence="9">
    <location>
        <position position="85"/>
    </location>
    <ligand>
        <name>Mg(2+)</name>
        <dbReference type="ChEBI" id="CHEBI:18420"/>
        <label>1</label>
    </ligand>
</feature>
<dbReference type="CDD" id="cd01638">
    <property type="entry name" value="CysQ"/>
    <property type="match status" value="1"/>
</dbReference>
<comment type="similarity">
    <text evidence="2 9">Belongs to the inositol monophosphatase superfamily. CysQ family.</text>
</comment>
<keyword evidence="3 9" id="KW-1003">Cell membrane</keyword>
<evidence type="ECO:0000256" key="7">
    <source>
        <dbReference type="ARBA" id="ARBA00022842"/>
    </source>
</evidence>
<feature type="binding site" evidence="10">
    <location>
        <position position="88"/>
    </location>
    <ligand>
        <name>Mg(2+)</name>
        <dbReference type="ChEBI" id="CHEBI:18420"/>
        <label>1</label>
        <note>catalytic</note>
    </ligand>
</feature>
<dbReference type="PROSITE" id="PS00629">
    <property type="entry name" value="IMP_1"/>
    <property type="match status" value="1"/>
</dbReference>
<dbReference type="InterPro" id="IPR020583">
    <property type="entry name" value="Inositol_monoP_metal-BS"/>
</dbReference>
<evidence type="ECO:0000256" key="5">
    <source>
        <dbReference type="ARBA" id="ARBA00022723"/>
    </source>
</evidence>
<dbReference type="SUPFAM" id="SSF56655">
    <property type="entry name" value="Carbohydrate phosphatase"/>
    <property type="match status" value="1"/>
</dbReference>
<feature type="binding site" evidence="9">
    <location>
        <position position="88"/>
    </location>
    <ligand>
        <name>Mg(2+)</name>
        <dbReference type="ChEBI" id="CHEBI:18420"/>
        <label>2</label>
    </ligand>
</feature>
<proteinExistence type="inferred from homology"/>
<comment type="subcellular location">
    <subcellularLocation>
        <location evidence="9">Cell inner membrane</location>
        <topology evidence="9">Peripheral membrane protein</topology>
        <orientation evidence="9">Cytoplasmic side</orientation>
    </subcellularLocation>
</comment>
<evidence type="ECO:0000313" key="12">
    <source>
        <dbReference type="Proteomes" id="UP000007464"/>
    </source>
</evidence>
<dbReference type="PANTHER" id="PTHR43028:SF5">
    <property type="entry name" value="3'(2'),5'-BISPHOSPHATE NUCLEOTIDASE 1"/>
    <property type="match status" value="1"/>
</dbReference>
<evidence type="ECO:0000256" key="9">
    <source>
        <dbReference type="HAMAP-Rule" id="MF_02095"/>
    </source>
</evidence>
<dbReference type="OrthoDB" id="9785695at2"/>
<dbReference type="GO" id="GO:0050427">
    <property type="term" value="P:3'-phosphoadenosine 5'-phosphosulfate metabolic process"/>
    <property type="evidence" value="ECO:0007669"/>
    <property type="project" value="TreeGrafter"/>
</dbReference>
<feature type="binding site" evidence="10">
    <location>
        <position position="85"/>
    </location>
    <ligand>
        <name>Mg(2+)</name>
        <dbReference type="ChEBI" id="CHEBI:18420"/>
        <label>1</label>
        <note>catalytic</note>
    </ligand>
</feature>
<accession>E8Q6Q6</accession>
<dbReference type="InterPro" id="IPR006240">
    <property type="entry name" value="CysQ"/>
</dbReference>
<keyword evidence="5 9" id="KW-0479">Metal-binding</keyword>
<keyword evidence="4 9" id="KW-0997">Cell inner membrane</keyword>
<dbReference type="Gene3D" id="3.30.540.10">
    <property type="entry name" value="Fructose-1,6-Bisphosphatase, subunit A, domain 1"/>
    <property type="match status" value="1"/>
</dbReference>
<reference evidence="11 12" key="1">
    <citation type="journal article" date="2010" name="BMC Genomics">
        <title>Unprecedented loss of ammonia assimilation capability in a urease-encoding bacterial mutualist.</title>
        <authorList>
            <person name="Williams L.E."/>
            <person name="Wernegreen J.J."/>
        </authorList>
    </citation>
    <scope>NUCLEOTIDE SEQUENCE [LARGE SCALE GENOMIC DNA]</scope>
    <source>
        <strain evidence="11 12">BVAF</strain>
    </source>
</reference>
<evidence type="ECO:0000256" key="2">
    <source>
        <dbReference type="ARBA" id="ARBA00005289"/>
    </source>
</evidence>
<feature type="binding site" evidence="10">
    <location>
        <position position="66"/>
    </location>
    <ligand>
        <name>Mg(2+)</name>
        <dbReference type="ChEBI" id="CHEBI:18420"/>
        <label>1</label>
        <note>catalytic</note>
    </ligand>
</feature>
<dbReference type="PRINTS" id="PR00377">
    <property type="entry name" value="IMPHPHTASES"/>
</dbReference>
<feature type="binding site" evidence="10">
    <location>
        <position position="217"/>
    </location>
    <ligand>
        <name>Mg(2+)</name>
        <dbReference type="ChEBI" id="CHEBI:18420"/>
        <label>1</label>
        <note>catalytic</note>
    </ligand>
</feature>
<comment type="cofactor">
    <cofactor evidence="9 10">
        <name>Mg(2+)</name>
        <dbReference type="ChEBI" id="CHEBI:18420"/>
    </cofactor>
</comment>
<evidence type="ECO:0000256" key="10">
    <source>
        <dbReference type="PIRSR" id="PIRSR600760-2"/>
    </source>
</evidence>
<evidence type="ECO:0000256" key="8">
    <source>
        <dbReference type="ARBA" id="ARBA00023136"/>
    </source>
</evidence>
<comment type="catalytic activity">
    <reaction evidence="1 9">
        <text>adenosine 3',5'-bisphosphate + H2O = AMP + phosphate</text>
        <dbReference type="Rhea" id="RHEA:10040"/>
        <dbReference type="ChEBI" id="CHEBI:15377"/>
        <dbReference type="ChEBI" id="CHEBI:43474"/>
        <dbReference type="ChEBI" id="CHEBI:58343"/>
        <dbReference type="ChEBI" id="CHEBI:456215"/>
        <dbReference type="EC" id="3.1.3.7"/>
    </reaction>
</comment>
<dbReference type="GO" id="GO:0000287">
    <property type="term" value="F:magnesium ion binding"/>
    <property type="evidence" value="ECO:0007669"/>
    <property type="project" value="UniProtKB-UniRule"/>
</dbReference>
<keyword evidence="7 9" id="KW-0460">Magnesium</keyword>
<dbReference type="GO" id="GO:0000103">
    <property type="term" value="P:sulfate assimilation"/>
    <property type="evidence" value="ECO:0007669"/>
    <property type="project" value="TreeGrafter"/>
</dbReference>
<dbReference type="InterPro" id="IPR050725">
    <property type="entry name" value="CysQ/Inositol_MonoPase"/>
</dbReference>
<dbReference type="PROSITE" id="PS00630">
    <property type="entry name" value="IMP_2"/>
    <property type="match status" value="1"/>
</dbReference>
<dbReference type="Gene3D" id="3.40.190.80">
    <property type="match status" value="1"/>
</dbReference>
<feature type="binding site" evidence="9">
    <location>
        <position position="66"/>
    </location>
    <ligand>
        <name>substrate</name>
    </ligand>
</feature>
<feature type="binding site" evidence="9">
    <location>
        <position position="85"/>
    </location>
    <ligand>
        <name>Mg(2+)</name>
        <dbReference type="ChEBI" id="CHEBI:18420"/>
        <label>2</label>
    </ligand>
</feature>
<dbReference type="GO" id="GO:0008441">
    <property type="term" value="F:3'(2'),5'-bisphosphate nucleotidase activity"/>
    <property type="evidence" value="ECO:0007669"/>
    <property type="project" value="UniProtKB-UniRule"/>
</dbReference>
<keyword evidence="6 9" id="KW-0378">Hydrolase</keyword>
<dbReference type="GO" id="GO:0046854">
    <property type="term" value="P:phosphatidylinositol phosphate biosynthetic process"/>
    <property type="evidence" value="ECO:0007669"/>
    <property type="project" value="InterPro"/>
</dbReference>
<keyword evidence="8 9" id="KW-0472">Membrane</keyword>
<dbReference type="PANTHER" id="PTHR43028">
    <property type="entry name" value="3'(2'),5'-BISPHOSPHATE NUCLEOTIDASE 1"/>
    <property type="match status" value="1"/>
</dbReference>
<feature type="binding site" evidence="9">
    <location>
        <position position="87"/>
    </location>
    <ligand>
        <name>Mg(2+)</name>
        <dbReference type="ChEBI" id="CHEBI:18420"/>
        <label>1</label>
    </ligand>
</feature>
<gene>
    <name evidence="9 11" type="primary">cysQ</name>
    <name evidence="11" type="ordered locus">BVAF_088</name>
</gene>
<protein>
    <recommendedName>
        <fullName evidence="9">3'(2'),5'-bisphosphate nucleotidase CysQ</fullName>
        <ecNumber evidence="9">3.1.3.7</ecNumber>
    </recommendedName>
    <alternativeName>
        <fullName evidence="9">3'(2'),5-bisphosphonucleoside 3'(2')-phosphohydrolase</fullName>
    </alternativeName>
    <alternativeName>
        <fullName evidence="9">3'-phosphoadenosine 5'-phosphate phosphatase</fullName>
        <shortName evidence="9">PAP phosphatase</shortName>
    </alternativeName>
</protein>
<comment type="function">
    <text evidence="9">Converts adenosine-3',5'-bisphosphate (PAP) to AMP.</text>
</comment>
<keyword evidence="12" id="KW-1185">Reference proteome</keyword>
<dbReference type="RefSeq" id="WP_013516422.1">
    <property type="nucleotide sequence ID" value="NC_014909.2"/>
</dbReference>